<sequence length="160" mass="17186">MTQAVIFAPQNRLSLETFQAGSRIATMGNTDTVILDSVAEEYRRVQQRASCCFATVSWRKLELLPEPLHSPCSRSITFTLTSSFSFVLYTPIKEIIVVISLNTQALFQLIHPPLSAPAPPAPANASTNLPANGNHPHIPITPPSSGPSQSSIATKAAAHP</sequence>
<feature type="region of interest" description="Disordered" evidence="1">
    <location>
        <begin position="119"/>
        <end position="160"/>
    </location>
</feature>
<dbReference type="Proteomes" id="UP001628179">
    <property type="component" value="Unassembled WGS sequence"/>
</dbReference>
<dbReference type="RefSeq" id="XP_070917793.1">
    <property type="nucleotide sequence ID" value="XM_071061692.1"/>
</dbReference>
<organism evidence="2 3">
    <name type="scientific">Madurella fahalii</name>
    <dbReference type="NCBI Taxonomy" id="1157608"/>
    <lineage>
        <taxon>Eukaryota</taxon>
        <taxon>Fungi</taxon>
        <taxon>Dikarya</taxon>
        <taxon>Ascomycota</taxon>
        <taxon>Pezizomycotina</taxon>
        <taxon>Sordariomycetes</taxon>
        <taxon>Sordariomycetidae</taxon>
        <taxon>Sordariales</taxon>
        <taxon>Sordariales incertae sedis</taxon>
        <taxon>Madurella</taxon>
    </lineage>
</organism>
<proteinExistence type="predicted"/>
<gene>
    <name evidence="2" type="ORF">MFIFM68171_06272</name>
</gene>
<reference evidence="2 3" key="1">
    <citation type="submission" date="2024-09" db="EMBL/GenBank/DDBJ databases">
        <title>Itraconazole resistance in Madurella fahalii resulting from another homologue of gene encoding cytochrome P450 14-alpha sterol demethylase (CYP51).</title>
        <authorList>
            <person name="Yoshioka I."/>
            <person name="Fahal A.H."/>
            <person name="Kaneko S."/>
            <person name="Yaguchi T."/>
        </authorList>
    </citation>
    <scope>NUCLEOTIDE SEQUENCE [LARGE SCALE GENOMIC DNA]</scope>
    <source>
        <strain evidence="2 3">IFM 68171</strain>
    </source>
</reference>
<accession>A0ABQ0GEA6</accession>
<comment type="caution">
    <text evidence="2">The sequence shown here is derived from an EMBL/GenBank/DDBJ whole genome shotgun (WGS) entry which is preliminary data.</text>
</comment>
<keyword evidence="3" id="KW-1185">Reference proteome</keyword>
<dbReference type="EMBL" id="BAAFSV010000003">
    <property type="protein sequence ID" value="GAB1316062.1"/>
    <property type="molecule type" value="Genomic_DNA"/>
</dbReference>
<evidence type="ECO:0000313" key="3">
    <source>
        <dbReference type="Proteomes" id="UP001628179"/>
    </source>
</evidence>
<dbReference type="GeneID" id="98177015"/>
<evidence type="ECO:0000256" key="1">
    <source>
        <dbReference type="SAM" id="MobiDB-lite"/>
    </source>
</evidence>
<evidence type="ECO:0000313" key="2">
    <source>
        <dbReference type="EMBL" id="GAB1316062.1"/>
    </source>
</evidence>
<name>A0ABQ0GEA6_9PEZI</name>
<protein>
    <submittedName>
        <fullName evidence="2">Uncharacterized protein</fullName>
    </submittedName>
</protein>